<dbReference type="InterPro" id="IPR057736">
    <property type="entry name" value="SAF_PseI/NeuA/NeuB"/>
</dbReference>
<dbReference type="PROSITE" id="PS50844">
    <property type="entry name" value="AFP_LIKE"/>
    <property type="match status" value="1"/>
</dbReference>
<dbReference type="InterPro" id="IPR013785">
    <property type="entry name" value="Aldolase_TIM"/>
</dbReference>
<evidence type="ECO:0000313" key="2">
    <source>
        <dbReference type="EMBL" id="TGM82293.1"/>
    </source>
</evidence>
<dbReference type="InterPro" id="IPR013132">
    <property type="entry name" value="PseI/NeuA/B-like_N"/>
</dbReference>
<dbReference type="InterPro" id="IPR013974">
    <property type="entry name" value="SAF"/>
</dbReference>
<dbReference type="PANTHER" id="PTHR42966:SF1">
    <property type="entry name" value="SIALIC ACID SYNTHASE"/>
    <property type="match status" value="1"/>
</dbReference>
<dbReference type="InterPro" id="IPR051690">
    <property type="entry name" value="PseI-like"/>
</dbReference>
<feature type="domain" description="AFP-like" evidence="1">
    <location>
        <begin position="287"/>
        <end position="339"/>
    </location>
</feature>
<dbReference type="InterPro" id="IPR006190">
    <property type="entry name" value="SAF_AFP_Neu5Ac"/>
</dbReference>
<dbReference type="PANTHER" id="PTHR42966">
    <property type="entry name" value="N-ACETYLNEURAMINATE SYNTHASE"/>
    <property type="match status" value="1"/>
</dbReference>
<dbReference type="RefSeq" id="WP_135693716.1">
    <property type="nucleotide sequence ID" value="NZ_RQHK01000002.1"/>
</dbReference>
<dbReference type="SUPFAM" id="SSF51569">
    <property type="entry name" value="Aldolase"/>
    <property type="match status" value="1"/>
</dbReference>
<dbReference type="Gene3D" id="3.20.20.70">
    <property type="entry name" value="Aldolase class I"/>
    <property type="match status" value="1"/>
</dbReference>
<dbReference type="SMART" id="SM00858">
    <property type="entry name" value="SAF"/>
    <property type="match status" value="1"/>
</dbReference>
<dbReference type="NCBIfam" id="TIGR03569">
    <property type="entry name" value="NeuB_NnaB"/>
    <property type="match status" value="1"/>
</dbReference>
<evidence type="ECO:0000313" key="3">
    <source>
        <dbReference type="Proteomes" id="UP000297940"/>
    </source>
</evidence>
<dbReference type="Proteomes" id="UP000297940">
    <property type="component" value="Unassembled WGS sequence"/>
</dbReference>
<comment type="caution">
    <text evidence="2">The sequence shown here is derived from an EMBL/GenBank/DDBJ whole genome shotgun (WGS) entry which is preliminary data.</text>
</comment>
<dbReference type="Pfam" id="PF03102">
    <property type="entry name" value="NeuB"/>
    <property type="match status" value="1"/>
</dbReference>
<gene>
    <name evidence="2" type="primary">neuB</name>
    <name evidence="2" type="ORF">EHR01_05790</name>
</gene>
<organism evidence="2 3">
    <name type="scientific">Leptospira mtsangambouensis</name>
    <dbReference type="NCBI Taxonomy" id="2484912"/>
    <lineage>
        <taxon>Bacteria</taxon>
        <taxon>Pseudomonadati</taxon>
        <taxon>Spirochaetota</taxon>
        <taxon>Spirochaetia</taxon>
        <taxon>Leptospirales</taxon>
        <taxon>Leptospiraceae</taxon>
        <taxon>Leptospira</taxon>
    </lineage>
</organism>
<keyword evidence="2" id="KW-0808">Transferase</keyword>
<dbReference type="SUPFAM" id="SSF51269">
    <property type="entry name" value="AFP III-like domain"/>
    <property type="match status" value="1"/>
</dbReference>
<evidence type="ECO:0000259" key="1">
    <source>
        <dbReference type="PROSITE" id="PS50844"/>
    </source>
</evidence>
<dbReference type="InterPro" id="IPR036732">
    <property type="entry name" value="AFP_Neu5c_C_sf"/>
</dbReference>
<dbReference type="EC" id="2.5.1.56" evidence="2"/>
<dbReference type="Gene3D" id="3.90.1210.10">
    <property type="entry name" value="Antifreeze-like/N-acetylneuraminic acid synthase C-terminal domain"/>
    <property type="match status" value="1"/>
</dbReference>
<reference evidence="3" key="1">
    <citation type="journal article" date="2019" name="PLoS Negl. Trop. Dis.">
        <title>Revisiting the worldwide diversity of Leptospira species in the environment.</title>
        <authorList>
            <person name="Vincent A.T."/>
            <person name="Schiettekatte O."/>
            <person name="Bourhy P."/>
            <person name="Veyrier F.J."/>
            <person name="Picardeau M."/>
        </authorList>
    </citation>
    <scope>NUCLEOTIDE SEQUENCE [LARGE SCALE GENOMIC DNA]</scope>
    <source>
        <strain evidence="3">201601298</strain>
    </source>
</reference>
<sequence>MNEKSRNKTLIIAEAGVNHNGDLKLAHELIDIASDSGVDVVKFQTFTAESLVTESAQKAEYQSASTDPNESQYSMLKKLEIPSSAHWELMDHCRLKGIEFLSTAFDLESLDFLTKLNFNRYKIPSGEITNLPYLEAIGRLGKPVILSTGMATLGEIEEAIQTLERSGLDRDFLTVLHCNTEYPTPVSDVNLLAMLSLKTAFGVSVGYSDHTSSIDISLAAVALGAVVIEKHFTIDKNLPGPDHKASLDPIELKAMVKGIRNVEQALGDGIKRPTKSEVKNIPIARKSIVAKSSIKRGEVFSELNLTTKRPGNGISPMRLEEVIGRKAKRDFQKDDLIEL</sequence>
<proteinExistence type="predicted"/>
<protein>
    <submittedName>
        <fullName evidence="2">N-acetylneuraminate synthase</fullName>
        <ecNumber evidence="2">2.5.1.56</ecNumber>
    </submittedName>
</protein>
<dbReference type="Pfam" id="PF08666">
    <property type="entry name" value="SAF"/>
    <property type="match status" value="1"/>
</dbReference>
<dbReference type="InterPro" id="IPR020007">
    <property type="entry name" value="NeuB/NeuA"/>
</dbReference>
<keyword evidence="3" id="KW-1185">Reference proteome</keyword>
<accession>A0ABY2P483</accession>
<name>A0ABY2P483_9LEPT</name>
<dbReference type="CDD" id="cd11615">
    <property type="entry name" value="SAF_NeuB_like"/>
    <property type="match status" value="1"/>
</dbReference>
<dbReference type="GO" id="GO:0050462">
    <property type="term" value="F:N-acetylneuraminate synthase activity"/>
    <property type="evidence" value="ECO:0007669"/>
    <property type="project" value="UniProtKB-EC"/>
</dbReference>
<dbReference type="EMBL" id="RQHK01000002">
    <property type="protein sequence ID" value="TGM82293.1"/>
    <property type="molecule type" value="Genomic_DNA"/>
</dbReference>